<keyword evidence="4" id="KW-0597">Phosphoprotein</keyword>
<sequence length="687" mass="73319">MTVDGALPRLDGPKSGARGLRARLNDLSVTARIALGFLLALAMVLVLALTGVATLYGVSRDVGSFSRTADLSQSAAEIDVALRGLEVAVRDHLAEGDPDSLGAAQDARDGLERALERLGAEATDADDRRDVEGARAALGAYWTGVGRILDLRRERTALLSGQLEPQVQTIRDRLGALKASGGIDSATLAGDAAIAVTLMQDHLVRFVERRDAVEGERMRGQLAAARGRLVEMNRYLWVPGTQKLITEVDGLLTATAATLDRVEELLVAEDSVRADALLPNAAALAEHGAALRHRADADAAALRDGLAAGSADYLRIALWIGGVVVLVGLLTVWYVVRSVSRPMRAMATAVTSLAAGGSGVALPALVRGDELGDLSRSVLALRAVAEEQEQRRALAEADLDRLRREADAFQQELIDERERAEAANGAKTDFLVNMGHELHGPLTDIVHHSQSLMSELHRLGVGELANDVDMIQWSSEQLVGLVDSILDYAKIEAGTMDICLQDFDVGRLTTEVRERLMPLADLHGNELEVAASPGLGGMQSDFGKVRQVLLNLLDNACKHTSGGRVVLSAERLERDGRSWLRFAVADTGAGFPPEQAQRFFQPFVKGSTVNGARKGGAGLGLTLVAHYCAMLGGAIELASTPGRGTRVTVLLPAVYREDDGRRRLRIDALDQPAGRPLLTVMETLPAA</sequence>
<dbReference type="PROSITE" id="PS50109">
    <property type="entry name" value="HIS_KIN"/>
    <property type="match status" value="1"/>
</dbReference>
<dbReference type="InterPro" id="IPR036890">
    <property type="entry name" value="HATPase_C_sf"/>
</dbReference>
<dbReference type="Pfam" id="PF02518">
    <property type="entry name" value="HATPase_c"/>
    <property type="match status" value="1"/>
</dbReference>
<dbReference type="InterPro" id="IPR032255">
    <property type="entry name" value="HBM"/>
</dbReference>
<gene>
    <name evidence="12" type="ORF">HND93_19770</name>
</gene>
<dbReference type="SMART" id="SM00304">
    <property type="entry name" value="HAMP"/>
    <property type="match status" value="1"/>
</dbReference>
<dbReference type="InterPro" id="IPR003661">
    <property type="entry name" value="HisK_dim/P_dom"/>
</dbReference>
<dbReference type="InterPro" id="IPR003660">
    <property type="entry name" value="HAMP_dom"/>
</dbReference>
<evidence type="ECO:0000259" key="11">
    <source>
        <dbReference type="PROSITE" id="PS50885"/>
    </source>
</evidence>
<name>A0ABX2TC99_9PROT</name>
<accession>A0ABX2TC99</accession>
<feature type="coiled-coil region" evidence="8">
    <location>
        <begin position="101"/>
        <end position="128"/>
    </location>
</feature>
<dbReference type="SMART" id="SM00387">
    <property type="entry name" value="HATPase_c"/>
    <property type="match status" value="1"/>
</dbReference>
<dbReference type="InterPro" id="IPR004358">
    <property type="entry name" value="Sig_transdc_His_kin-like_C"/>
</dbReference>
<evidence type="ECO:0000313" key="12">
    <source>
        <dbReference type="EMBL" id="NYZ21959.1"/>
    </source>
</evidence>
<protein>
    <recommendedName>
        <fullName evidence="3">histidine kinase</fullName>
        <ecNumber evidence="3">2.7.13.3</ecNumber>
    </recommendedName>
</protein>
<keyword evidence="8" id="KW-0175">Coiled coil</keyword>
<dbReference type="PANTHER" id="PTHR43711:SF1">
    <property type="entry name" value="HISTIDINE KINASE 1"/>
    <property type="match status" value="1"/>
</dbReference>
<evidence type="ECO:0000313" key="13">
    <source>
        <dbReference type="Proteomes" id="UP000584642"/>
    </source>
</evidence>
<dbReference type="SUPFAM" id="SSF47384">
    <property type="entry name" value="Homodimeric domain of signal transducing histidine kinase"/>
    <property type="match status" value="1"/>
</dbReference>
<dbReference type="Gene3D" id="1.10.287.130">
    <property type="match status" value="1"/>
</dbReference>
<dbReference type="SUPFAM" id="SSF55874">
    <property type="entry name" value="ATPase domain of HSP90 chaperone/DNA topoisomerase II/histidine kinase"/>
    <property type="match status" value="1"/>
</dbReference>
<evidence type="ECO:0000256" key="7">
    <source>
        <dbReference type="ARBA" id="ARBA00023012"/>
    </source>
</evidence>
<keyword evidence="9" id="KW-0812">Transmembrane</keyword>
<dbReference type="PANTHER" id="PTHR43711">
    <property type="entry name" value="TWO-COMPONENT HISTIDINE KINASE"/>
    <property type="match status" value="1"/>
</dbReference>
<keyword evidence="5" id="KW-0808">Transferase</keyword>
<feature type="transmembrane region" description="Helical" evidence="9">
    <location>
        <begin position="33"/>
        <end position="58"/>
    </location>
</feature>
<dbReference type="SUPFAM" id="SSF158472">
    <property type="entry name" value="HAMP domain-like"/>
    <property type="match status" value="1"/>
</dbReference>
<dbReference type="EC" id="2.7.13.3" evidence="3"/>
<dbReference type="InterPro" id="IPR050736">
    <property type="entry name" value="Sensor_HK_Regulatory"/>
</dbReference>
<feature type="transmembrane region" description="Helical" evidence="9">
    <location>
        <begin position="316"/>
        <end position="336"/>
    </location>
</feature>
<dbReference type="Gene3D" id="6.10.340.10">
    <property type="match status" value="1"/>
</dbReference>
<feature type="domain" description="Histidine kinase" evidence="10">
    <location>
        <begin position="433"/>
        <end position="655"/>
    </location>
</feature>
<evidence type="ECO:0000256" key="4">
    <source>
        <dbReference type="ARBA" id="ARBA00022553"/>
    </source>
</evidence>
<dbReference type="Pfam" id="PF00672">
    <property type="entry name" value="HAMP"/>
    <property type="match status" value="1"/>
</dbReference>
<dbReference type="PRINTS" id="PR00344">
    <property type="entry name" value="BCTRLSENSOR"/>
</dbReference>
<keyword evidence="6" id="KW-0418">Kinase</keyword>
<organism evidence="12 13">
    <name type="scientific">Azospirillum oleiclasticum</name>
    <dbReference type="NCBI Taxonomy" id="2735135"/>
    <lineage>
        <taxon>Bacteria</taxon>
        <taxon>Pseudomonadati</taxon>
        <taxon>Pseudomonadota</taxon>
        <taxon>Alphaproteobacteria</taxon>
        <taxon>Rhodospirillales</taxon>
        <taxon>Azospirillaceae</taxon>
        <taxon>Azospirillum</taxon>
    </lineage>
</organism>
<dbReference type="Gene3D" id="3.30.565.10">
    <property type="entry name" value="Histidine kinase-like ATPase, C-terminal domain"/>
    <property type="match status" value="1"/>
</dbReference>
<keyword evidence="13" id="KW-1185">Reference proteome</keyword>
<proteinExistence type="predicted"/>
<evidence type="ECO:0000256" key="3">
    <source>
        <dbReference type="ARBA" id="ARBA00012438"/>
    </source>
</evidence>
<evidence type="ECO:0000256" key="9">
    <source>
        <dbReference type="SAM" id="Phobius"/>
    </source>
</evidence>
<dbReference type="SMART" id="SM01358">
    <property type="entry name" value="HBM"/>
    <property type="match status" value="1"/>
</dbReference>
<dbReference type="RefSeq" id="WP_180283730.1">
    <property type="nucleotide sequence ID" value="NZ_JABFDB010000014.1"/>
</dbReference>
<dbReference type="Proteomes" id="UP000584642">
    <property type="component" value="Unassembled WGS sequence"/>
</dbReference>
<evidence type="ECO:0000259" key="10">
    <source>
        <dbReference type="PROSITE" id="PS50109"/>
    </source>
</evidence>
<comment type="catalytic activity">
    <reaction evidence="1">
        <text>ATP + protein L-histidine = ADP + protein N-phospho-L-histidine.</text>
        <dbReference type="EC" id="2.7.13.3"/>
    </reaction>
</comment>
<evidence type="ECO:0000256" key="1">
    <source>
        <dbReference type="ARBA" id="ARBA00000085"/>
    </source>
</evidence>
<dbReference type="InterPro" id="IPR005467">
    <property type="entry name" value="His_kinase_dom"/>
</dbReference>
<comment type="caution">
    <text evidence="12">The sequence shown here is derived from an EMBL/GenBank/DDBJ whole genome shotgun (WGS) entry which is preliminary data.</text>
</comment>
<evidence type="ECO:0000256" key="2">
    <source>
        <dbReference type="ARBA" id="ARBA00004370"/>
    </source>
</evidence>
<dbReference type="InterPro" id="IPR036097">
    <property type="entry name" value="HisK_dim/P_sf"/>
</dbReference>
<keyword evidence="9" id="KW-1133">Transmembrane helix</keyword>
<feature type="coiled-coil region" evidence="8">
    <location>
        <begin position="385"/>
        <end position="419"/>
    </location>
</feature>
<dbReference type="Pfam" id="PF00512">
    <property type="entry name" value="HisKA"/>
    <property type="match status" value="1"/>
</dbReference>
<keyword evidence="7" id="KW-0902">Two-component regulatory system</keyword>
<evidence type="ECO:0000256" key="6">
    <source>
        <dbReference type="ARBA" id="ARBA00022777"/>
    </source>
</evidence>
<evidence type="ECO:0000256" key="5">
    <source>
        <dbReference type="ARBA" id="ARBA00022679"/>
    </source>
</evidence>
<dbReference type="EMBL" id="JABFDB010000014">
    <property type="protein sequence ID" value="NYZ21959.1"/>
    <property type="molecule type" value="Genomic_DNA"/>
</dbReference>
<keyword evidence="9" id="KW-0472">Membrane</keyword>
<evidence type="ECO:0000256" key="8">
    <source>
        <dbReference type="SAM" id="Coils"/>
    </source>
</evidence>
<comment type="subcellular location">
    <subcellularLocation>
        <location evidence="2">Membrane</location>
    </subcellularLocation>
</comment>
<dbReference type="PROSITE" id="PS50885">
    <property type="entry name" value="HAMP"/>
    <property type="match status" value="1"/>
</dbReference>
<dbReference type="SMART" id="SM00388">
    <property type="entry name" value="HisKA"/>
    <property type="match status" value="1"/>
</dbReference>
<feature type="domain" description="HAMP" evidence="11">
    <location>
        <begin position="337"/>
        <end position="390"/>
    </location>
</feature>
<dbReference type="InterPro" id="IPR003594">
    <property type="entry name" value="HATPase_dom"/>
</dbReference>
<dbReference type="CDD" id="cd00082">
    <property type="entry name" value="HisKA"/>
    <property type="match status" value="1"/>
</dbReference>
<reference evidence="12 13" key="1">
    <citation type="submission" date="2020-05" db="EMBL/GenBank/DDBJ databases">
        <title>Azospirillum oleiclasticum sp. nov, a nitrogen-fixing and heavy crude oil-emulsifying bacterium isolated from the crude oil of Yumen Oilfield.</title>
        <authorList>
            <person name="Wu D."/>
            <person name="Cai M."/>
            <person name="Zhang X."/>
        </authorList>
    </citation>
    <scope>NUCLEOTIDE SEQUENCE [LARGE SCALE GENOMIC DNA]</scope>
    <source>
        <strain evidence="12 13">ROY-1-1-2</strain>
    </source>
</reference>